<dbReference type="EMBL" id="ML979137">
    <property type="protein sequence ID" value="KAF1914134.1"/>
    <property type="molecule type" value="Genomic_DNA"/>
</dbReference>
<keyword evidence="2" id="KW-1185">Reference proteome</keyword>
<organism evidence="1 2">
    <name type="scientific">Ampelomyces quisqualis</name>
    <name type="common">Powdery mildew agent</name>
    <dbReference type="NCBI Taxonomy" id="50730"/>
    <lineage>
        <taxon>Eukaryota</taxon>
        <taxon>Fungi</taxon>
        <taxon>Dikarya</taxon>
        <taxon>Ascomycota</taxon>
        <taxon>Pezizomycotina</taxon>
        <taxon>Dothideomycetes</taxon>
        <taxon>Pleosporomycetidae</taxon>
        <taxon>Pleosporales</taxon>
        <taxon>Pleosporineae</taxon>
        <taxon>Phaeosphaeriaceae</taxon>
        <taxon>Ampelomyces</taxon>
    </lineage>
</organism>
<name>A0A6A5QI07_AMPQU</name>
<evidence type="ECO:0000313" key="2">
    <source>
        <dbReference type="Proteomes" id="UP000800096"/>
    </source>
</evidence>
<reference evidence="1" key="1">
    <citation type="journal article" date="2020" name="Stud. Mycol.">
        <title>101 Dothideomycetes genomes: a test case for predicting lifestyles and emergence of pathogens.</title>
        <authorList>
            <person name="Haridas S."/>
            <person name="Albert R."/>
            <person name="Binder M."/>
            <person name="Bloem J."/>
            <person name="Labutti K."/>
            <person name="Salamov A."/>
            <person name="Andreopoulos B."/>
            <person name="Baker S."/>
            <person name="Barry K."/>
            <person name="Bills G."/>
            <person name="Bluhm B."/>
            <person name="Cannon C."/>
            <person name="Castanera R."/>
            <person name="Culley D."/>
            <person name="Daum C."/>
            <person name="Ezra D."/>
            <person name="Gonzalez J."/>
            <person name="Henrissat B."/>
            <person name="Kuo A."/>
            <person name="Liang C."/>
            <person name="Lipzen A."/>
            <person name="Lutzoni F."/>
            <person name="Magnuson J."/>
            <person name="Mondo S."/>
            <person name="Nolan M."/>
            <person name="Ohm R."/>
            <person name="Pangilinan J."/>
            <person name="Park H.-J."/>
            <person name="Ramirez L."/>
            <person name="Alfaro M."/>
            <person name="Sun H."/>
            <person name="Tritt A."/>
            <person name="Yoshinaga Y."/>
            <person name="Zwiers L.-H."/>
            <person name="Turgeon B."/>
            <person name="Goodwin S."/>
            <person name="Spatafora J."/>
            <person name="Crous P."/>
            <person name="Grigoriev I."/>
        </authorList>
    </citation>
    <scope>NUCLEOTIDE SEQUENCE</scope>
    <source>
        <strain evidence="1">HMLAC05119</strain>
    </source>
</reference>
<dbReference type="AlphaFoldDB" id="A0A6A5QI07"/>
<sequence length="193" mass="21481">MMVVYYSVHTVLCVLRVRSACTAAAHRRLGELVMRTGPVHSTTAASPPLVRAWNVSETAPWWLLLPTPPRRGNFRILSVPERRNSHAHEDLPLPLRVPGFLYAVRVCSVVAARRPVANLRRYSTTMYARGPRSCLCLHRSILRLSPFAVPTTAVHAALNGVMMGAHPGRRLTAGLPRPPLPALAEKQYMRKSR</sequence>
<dbReference type="Proteomes" id="UP000800096">
    <property type="component" value="Unassembled WGS sequence"/>
</dbReference>
<evidence type="ECO:0000313" key="1">
    <source>
        <dbReference type="EMBL" id="KAF1914134.1"/>
    </source>
</evidence>
<protein>
    <submittedName>
        <fullName evidence="1">Uncharacterized protein</fullName>
    </submittedName>
</protein>
<proteinExistence type="predicted"/>
<accession>A0A6A5QI07</accession>
<gene>
    <name evidence="1" type="ORF">BDU57DRAFT_282756</name>
</gene>